<evidence type="ECO:0000313" key="5">
    <source>
        <dbReference type="Proteomes" id="UP000736373"/>
    </source>
</evidence>
<dbReference type="EMBL" id="VZQQ01000007">
    <property type="protein sequence ID" value="MBC8747024.1"/>
    <property type="molecule type" value="Genomic_DNA"/>
</dbReference>
<evidence type="ECO:0000256" key="2">
    <source>
        <dbReference type="SAM" id="Phobius"/>
    </source>
</evidence>
<keyword evidence="5" id="KW-1185">Reference proteome</keyword>
<protein>
    <submittedName>
        <fullName evidence="4">Uncharacterized protein</fullName>
    </submittedName>
</protein>
<feature type="signal peptide" evidence="3">
    <location>
        <begin position="1"/>
        <end position="24"/>
    </location>
</feature>
<name>A0ABR7PMQ3_9BURK</name>
<evidence type="ECO:0000313" key="4">
    <source>
        <dbReference type="EMBL" id="MBC8747024.1"/>
    </source>
</evidence>
<accession>A0ABR7PMQ3</accession>
<reference evidence="4 5" key="1">
    <citation type="submission" date="2019-09" db="EMBL/GenBank/DDBJ databases">
        <title>Paraburkholderia podalyriae sp. nov., A South African Podalyria-associated rhizobium.</title>
        <authorList>
            <person name="Mavima L."/>
            <person name="Beukes C.W."/>
            <person name="Palmer M."/>
            <person name="De Meyer S.E."/>
            <person name="James E.K."/>
            <person name="Maluk M."/>
            <person name="Avontuur J.R."/>
            <person name="Chan W.Y."/>
            <person name="Venter S.N."/>
            <person name="Steenkamp E.T."/>
        </authorList>
    </citation>
    <scope>NUCLEOTIDE SEQUENCE [LARGE SCALE GENOMIC DNA]</scope>
    <source>
        <strain evidence="4 5">WC7.3b</strain>
    </source>
</reference>
<keyword evidence="3" id="KW-0732">Signal</keyword>
<gene>
    <name evidence="4" type="ORF">F6X42_10470</name>
</gene>
<comment type="caution">
    <text evidence="4">The sequence shown here is derived from an EMBL/GenBank/DDBJ whole genome shotgun (WGS) entry which is preliminary data.</text>
</comment>
<dbReference type="Proteomes" id="UP000736373">
    <property type="component" value="Unassembled WGS sequence"/>
</dbReference>
<organism evidence="4 5">
    <name type="scientific">Paraburkholderia podalyriae</name>
    <dbReference type="NCBI Taxonomy" id="1938811"/>
    <lineage>
        <taxon>Bacteria</taxon>
        <taxon>Pseudomonadati</taxon>
        <taxon>Pseudomonadota</taxon>
        <taxon>Betaproteobacteria</taxon>
        <taxon>Burkholderiales</taxon>
        <taxon>Burkholderiaceae</taxon>
        <taxon>Paraburkholderia</taxon>
    </lineage>
</organism>
<feature type="transmembrane region" description="Helical" evidence="2">
    <location>
        <begin position="193"/>
        <end position="211"/>
    </location>
</feature>
<evidence type="ECO:0000256" key="3">
    <source>
        <dbReference type="SAM" id="SignalP"/>
    </source>
</evidence>
<feature type="compositionally biased region" description="Polar residues" evidence="1">
    <location>
        <begin position="139"/>
        <end position="148"/>
    </location>
</feature>
<feature type="chain" id="PRO_5047130438" evidence="3">
    <location>
        <begin position="25"/>
        <end position="228"/>
    </location>
</feature>
<keyword evidence="2" id="KW-1133">Transmembrane helix</keyword>
<keyword evidence="2" id="KW-0472">Membrane</keyword>
<keyword evidence="2" id="KW-0812">Transmembrane</keyword>
<feature type="region of interest" description="Disordered" evidence="1">
    <location>
        <begin position="117"/>
        <end position="148"/>
    </location>
</feature>
<sequence length="228" mass="23539">MHSARRLGVWLLSTAALGSTAVWANDIQCASTQQPAERVICDHAILNNEYDDIFAQQQALLRSGKLSAAQLVQWRQARNACVDVHCVDGVFAQWKTMARSVDTVPQAAAPVLPASETAMAPVGPHPDAPPVASAPEASQAFQASPTSEASLVRQGSAAGVALPQPVAPEASAPVAASAAPGERESRGMAGTSGGLIVGLLVAIGAGAFFALRNRGRATAKKMQGKDVR</sequence>
<evidence type="ECO:0000256" key="1">
    <source>
        <dbReference type="SAM" id="MobiDB-lite"/>
    </source>
</evidence>
<dbReference type="RefSeq" id="WP_187634115.1">
    <property type="nucleotide sequence ID" value="NZ_VZQQ01000007.1"/>
</dbReference>
<proteinExistence type="predicted"/>